<dbReference type="InterPro" id="IPR000225">
    <property type="entry name" value="Armadillo"/>
</dbReference>
<comment type="pathway">
    <text evidence="3">Protein modification; protein ubiquitination.</text>
</comment>
<dbReference type="Gene3D" id="3.30.40.10">
    <property type="entry name" value="Zinc/RING finger domain, C3HC4 (zinc finger)"/>
    <property type="match status" value="1"/>
</dbReference>
<comment type="catalytic activity">
    <reaction evidence="1">
        <text>S-ubiquitinyl-[E2 ubiquitin-conjugating enzyme]-L-cysteine + [acceptor protein]-L-lysine = [E2 ubiquitin-conjugating enzyme]-L-cysteine + N(6)-ubiquitinyl-[acceptor protein]-L-lysine.</text>
        <dbReference type="EC" id="2.3.2.27"/>
    </reaction>
</comment>
<evidence type="ECO:0000256" key="9">
    <source>
        <dbReference type="SAM" id="MobiDB-lite"/>
    </source>
</evidence>
<comment type="function">
    <text evidence="2">Functions as an E3 ubiquitin ligase.</text>
</comment>
<dbReference type="InterPro" id="IPR013083">
    <property type="entry name" value="Znf_RING/FYVE/PHD"/>
</dbReference>
<evidence type="ECO:0000256" key="2">
    <source>
        <dbReference type="ARBA" id="ARBA00003861"/>
    </source>
</evidence>
<dbReference type="PROSITE" id="PS50176">
    <property type="entry name" value="ARM_REPEAT"/>
    <property type="match status" value="1"/>
</dbReference>
<gene>
    <name evidence="11" type="ORF">C1H46_044014</name>
</gene>
<protein>
    <recommendedName>
        <fullName evidence="4">RING-type E3 ubiquitin transferase</fullName>
        <ecNumber evidence="4">2.3.2.27</ecNumber>
    </recommendedName>
</protein>
<dbReference type="Pfam" id="PF00514">
    <property type="entry name" value="Arm"/>
    <property type="match status" value="1"/>
</dbReference>
<dbReference type="EMBL" id="VIEB01001805">
    <property type="protein sequence ID" value="TQD70449.1"/>
    <property type="molecule type" value="Genomic_DNA"/>
</dbReference>
<proteinExistence type="predicted"/>
<evidence type="ECO:0000256" key="7">
    <source>
        <dbReference type="ARBA" id="ARBA00022786"/>
    </source>
</evidence>
<evidence type="ECO:0000256" key="6">
    <source>
        <dbReference type="ARBA" id="ARBA00022737"/>
    </source>
</evidence>
<dbReference type="SUPFAM" id="SSF48371">
    <property type="entry name" value="ARM repeat"/>
    <property type="match status" value="1"/>
</dbReference>
<keyword evidence="6" id="KW-0677">Repeat</keyword>
<name>A0A540K8A0_MALBA</name>
<organism evidence="11 12">
    <name type="scientific">Malus baccata</name>
    <name type="common">Siberian crab apple</name>
    <name type="synonym">Pyrus baccata</name>
    <dbReference type="NCBI Taxonomy" id="106549"/>
    <lineage>
        <taxon>Eukaryota</taxon>
        <taxon>Viridiplantae</taxon>
        <taxon>Streptophyta</taxon>
        <taxon>Embryophyta</taxon>
        <taxon>Tracheophyta</taxon>
        <taxon>Spermatophyta</taxon>
        <taxon>Magnoliopsida</taxon>
        <taxon>eudicotyledons</taxon>
        <taxon>Gunneridae</taxon>
        <taxon>Pentapetalae</taxon>
        <taxon>rosids</taxon>
        <taxon>fabids</taxon>
        <taxon>Rosales</taxon>
        <taxon>Rosaceae</taxon>
        <taxon>Amygdaloideae</taxon>
        <taxon>Maleae</taxon>
        <taxon>Malus</taxon>
    </lineage>
</organism>
<dbReference type="UniPathway" id="UPA00143"/>
<reference evidence="11 12" key="1">
    <citation type="journal article" date="2019" name="G3 (Bethesda)">
        <title>Sequencing of a Wild Apple (Malus baccata) Genome Unravels the Differences Between Cultivated and Wild Apple Species Regarding Disease Resistance and Cold Tolerance.</title>
        <authorList>
            <person name="Chen X."/>
        </authorList>
    </citation>
    <scope>NUCLEOTIDE SEQUENCE [LARGE SCALE GENOMIC DNA]</scope>
    <source>
        <strain evidence="12">cv. Shandingzi</strain>
        <tissue evidence="11">Leaves</tissue>
    </source>
</reference>
<evidence type="ECO:0000313" key="12">
    <source>
        <dbReference type="Proteomes" id="UP000315295"/>
    </source>
</evidence>
<feature type="repeat" description="ARM" evidence="8">
    <location>
        <begin position="369"/>
        <end position="411"/>
    </location>
</feature>
<evidence type="ECO:0000256" key="8">
    <source>
        <dbReference type="PROSITE-ProRule" id="PRU00259"/>
    </source>
</evidence>
<dbReference type="AlphaFoldDB" id="A0A540K8A0"/>
<evidence type="ECO:0000259" key="10">
    <source>
        <dbReference type="PROSITE" id="PS51698"/>
    </source>
</evidence>
<evidence type="ECO:0000256" key="4">
    <source>
        <dbReference type="ARBA" id="ARBA00012483"/>
    </source>
</evidence>
<evidence type="ECO:0000256" key="3">
    <source>
        <dbReference type="ARBA" id="ARBA00004906"/>
    </source>
</evidence>
<dbReference type="EC" id="2.3.2.27" evidence="4"/>
<dbReference type="Proteomes" id="UP000315295">
    <property type="component" value="Unassembled WGS sequence"/>
</dbReference>
<evidence type="ECO:0000313" key="11">
    <source>
        <dbReference type="EMBL" id="TQD70449.1"/>
    </source>
</evidence>
<evidence type="ECO:0000256" key="1">
    <source>
        <dbReference type="ARBA" id="ARBA00000900"/>
    </source>
</evidence>
<dbReference type="FunFam" id="1.25.10.10:FF:000578">
    <property type="entry name" value="RING-type E3 ubiquitin transferase"/>
    <property type="match status" value="1"/>
</dbReference>
<comment type="caution">
    <text evidence="11">The sequence shown here is derived from an EMBL/GenBank/DDBJ whole genome shotgun (WGS) entry which is preliminary data.</text>
</comment>
<sequence>MEFQEAMLKLMVHKSKENEWAFATPERAAEMSSASPSPRQKWKLFQRSSSAIPSKTPKPQAPKEFLCPIAGSLMADPVIVSSGHTFERACIQACMSLNFTPALPDSPPPDFSSVISNLALKSAILSWCQKSSVDPPKPLDVASAEKLVRASIASRNETNPQNVVVSENQLLINGVKDTPTVNFIHAATDLTRRSSHFPSSSDESVTAAPPLPFSTQPSCYSSPSSSFSENEILTVNGNSNPSRSVEEDEISIKLRSCHVFEIEEALASLRKITRTREDARARLCTPRLLSGLRPLIISRYTAVQVDSVAALVNLSLEKSNKIKIVRSGVLPPLIDVLKAGSREAQEHASGAFFSLALDDDCKTAIGALGALPPLLHLLRSESERTRHDSALALYHLSLVQSNRSKLVKLGSVPVLLRRVKSGHMTGRVLLILCNLSLCADGRAALLDSGGVECLVGVLRGNEFDRMATQESCVATLYGLSYGGLRFKGLAKTAGVVEALREVEKKGSERAREKARRMLEMMRGKEKEEEEVDWEELLDSGFGSRTRCQPGGGLGGLSANSSEF</sequence>
<dbReference type="GO" id="GO:0016567">
    <property type="term" value="P:protein ubiquitination"/>
    <property type="evidence" value="ECO:0007669"/>
    <property type="project" value="UniProtKB-UniPathway"/>
</dbReference>
<feature type="domain" description="U-box" evidence="10">
    <location>
        <begin position="60"/>
        <end position="134"/>
    </location>
</feature>
<feature type="region of interest" description="Disordered" evidence="9">
    <location>
        <begin position="542"/>
        <end position="563"/>
    </location>
</feature>
<evidence type="ECO:0000256" key="5">
    <source>
        <dbReference type="ARBA" id="ARBA00022679"/>
    </source>
</evidence>
<dbReference type="Pfam" id="PF04564">
    <property type="entry name" value="U-box"/>
    <property type="match status" value="1"/>
</dbReference>
<dbReference type="InterPro" id="IPR003613">
    <property type="entry name" value="Ubox_domain"/>
</dbReference>
<dbReference type="PANTHER" id="PTHR23315:SF339">
    <property type="entry name" value="U-BOX DOMAIN-CONTAINING PROTEIN 40"/>
    <property type="match status" value="1"/>
</dbReference>
<dbReference type="Gene3D" id="1.25.10.10">
    <property type="entry name" value="Leucine-rich Repeat Variant"/>
    <property type="match status" value="1"/>
</dbReference>
<dbReference type="SMART" id="SM00504">
    <property type="entry name" value="Ubox"/>
    <property type="match status" value="1"/>
</dbReference>
<dbReference type="PROSITE" id="PS51698">
    <property type="entry name" value="U_BOX"/>
    <property type="match status" value="1"/>
</dbReference>
<keyword evidence="12" id="KW-1185">Reference proteome</keyword>
<dbReference type="SUPFAM" id="SSF57850">
    <property type="entry name" value="RING/U-box"/>
    <property type="match status" value="1"/>
</dbReference>
<dbReference type="InterPro" id="IPR011989">
    <property type="entry name" value="ARM-like"/>
</dbReference>
<dbReference type="SMART" id="SM00185">
    <property type="entry name" value="ARM"/>
    <property type="match status" value="3"/>
</dbReference>
<dbReference type="GO" id="GO:0061630">
    <property type="term" value="F:ubiquitin protein ligase activity"/>
    <property type="evidence" value="ECO:0007669"/>
    <property type="project" value="UniProtKB-EC"/>
</dbReference>
<accession>A0A540K8A0</accession>
<keyword evidence="7" id="KW-0833">Ubl conjugation pathway</keyword>
<dbReference type="InterPro" id="IPR016024">
    <property type="entry name" value="ARM-type_fold"/>
</dbReference>
<dbReference type="PANTHER" id="PTHR23315">
    <property type="entry name" value="U BOX DOMAIN-CONTAINING"/>
    <property type="match status" value="1"/>
</dbReference>
<keyword evidence="5" id="KW-0808">Transferase</keyword>